<comment type="caution">
    <text evidence="1">The sequence shown here is derived from an EMBL/GenBank/DDBJ whole genome shotgun (WGS) entry which is preliminary data.</text>
</comment>
<protein>
    <recommendedName>
        <fullName evidence="3">DDE transposase family protein</fullName>
    </recommendedName>
</protein>
<evidence type="ECO:0008006" key="3">
    <source>
        <dbReference type="Google" id="ProtNLM"/>
    </source>
</evidence>
<keyword evidence="2" id="KW-1185">Reference proteome</keyword>
<dbReference type="EMBL" id="JADEXQ010000049">
    <property type="protein sequence ID" value="MBE9030993.1"/>
    <property type="molecule type" value="Genomic_DNA"/>
</dbReference>
<dbReference type="Proteomes" id="UP000625316">
    <property type="component" value="Unassembled WGS sequence"/>
</dbReference>
<sequence>MNNLQSEETAWYIVQQGSGQCEIRPNSDPSAPPHLKQWGPYQSKAEAIAKRIGLIRAGKCQPM</sequence>
<evidence type="ECO:0000313" key="1">
    <source>
        <dbReference type="EMBL" id="MBE9030993.1"/>
    </source>
</evidence>
<gene>
    <name evidence="1" type="ORF">IQ266_14760</name>
</gene>
<accession>A0A928Z517</accession>
<dbReference type="AlphaFoldDB" id="A0A928Z517"/>
<evidence type="ECO:0000313" key="2">
    <source>
        <dbReference type="Proteomes" id="UP000625316"/>
    </source>
</evidence>
<organism evidence="1 2">
    <name type="scientific">Romeriopsis navalis LEGE 11480</name>
    <dbReference type="NCBI Taxonomy" id="2777977"/>
    <lineage>
        <taxon>Bacteria</taxon>
        <taxon>Bacillati</taxon>
        <taxon>Cyanobacteriota</taxon>
        <taxon>Cyanophyceae</taxon>
        <taxon>Leptolyngbyales</taxon>
        <taxon>Leptolyngbyaceae</taxon>
        <taxon>Romeriopsis</taxon>
        <taxon>Romeriopsis navalis</taxon>
    </lineage>
</organism>
<reference evidence="1" key="1">
    <citation type="submission" date="2020-10" db="EMBL/GenBank/DDBJ databases">
        <authorList>
            <person name="Castelo-Branco R."/>
            <person name="Eusebio N."/>
            <person name="Adriana R."/>
            <person name="Vieira A."/>
            <person name="Brugerolle De Fraissinette N."/>
            <person name="Rezende De Castro R."/>
            <person name="Schneider M.P."/>
            <person name="Vasconcelos V."/>
            <person name="Leao P.N."/>
        </authorList>
    </citation>
    <scope>NUCLEOTIDE SEQUENCE</scope>
    <source>
        <strain evidence="1">LEGE 11480</strain>
    </source>
</reference>
<proteinExistence type="predicted"/>
<name>A0A928Z517_9CYAN</name>